<evidence type="ECO:0000259" key="1">
    <source>
        <dbReference type="Pfam" id="PF13175"/>
    </source>
</evidence>
<dbReference type="GO" id="GO:0000731">
    <property type="term" value="P:DNA synthesis involved in DNA repair"/>
    <property type="evidence" value="ECO:0007669"/>
    <property type="project" value="TreeGrafter"/>
</dbReference>
<dbReference type="SUPFAM" id="SSF52540">
    <property type="entry name" value="P-loop containing nucleoside triphosphate hydrolases"/>
    <property type="match status" value="1"/>
</dbReference>
<proteinExistence type="predicted"/>
<evidence type="ECO:0000313" key="3">
    <source>
        <dbReference type="Proteomes" id="UP000077262"/>
    </source>
</evidence>
<dbReference type="Proteomes" id="UP000077262">
    <property type="component" value="Unassembled WGS sequence"/>
</dbReference>
<name>A0A177JMP5_SPHYA</name>
<accession>A0A177JMP5</accession>
<dbReference type="Gene3D" id="3.40.50.300">
    <property type="entry name" value="P-loop containing nucleotide triphosphate hydrolases"/>
    <property type="match status" value="1"/>
</dbReference>
<dbReference type="PANTHER" id="PTHR32182:SF22">
    <property type="entry name" value="ATP-DEPENDENT ENDONUCLEASE, OLD FAMILY-RELATED"/>
    <property type="match status" value="1"/>
</dbReference>
<dbReference type="PANTHER" id="PTHR32182">
    <property type="entry name" value="DNA REPLICATION AND REPAIR PROTEIN RECF"/>
    <property type="match status" value="1"/>
</dbReference>
<dbReference type="InterPro" id="IPR041685">
    <property type="entry name" value="AAA_GajA/Old/RecF-like"/>
</dbReference>
<protein>
    <recommendedName>
        <fullName evidence="1">Endonuclease GajA/Old nuclease/RecF-like AAA domain-containing protein</fullName>
    </recommendedName>
</protein>
<evidence type="ECO:0000313" key="2">
    <source>
        <dbReference type="EMBL" id="OAH42036.1"/>
    </source>
</evidence>
<gene>
    <name evidence="2" type="ORF">AX777_22395</name>
</gene>
<dbReference type="EMBL" id="LSTR01000046">
    <property type="protein sequence ID" value="OAH42036.1"/>
    <property type="molecule type" value="Genomic_DNA"/>
</dbReference>
<sequence>MRLKKVTIENYKALGHLEFEVRDKLLFLIGANGAGKSSILQALSLVRYFATGATTHFFRDRGWKAGDVRPKTVNVRPLQAANSESGARKLPVASVNVV</sequence>
<organism evidence="2 3">
    <name type="scientific">Sphingobium yanoikuyae</name>
    <name type="common">Sphingomonas yanoikuyae</name>
    <dbReference type="NCBI Taxonomy" id="13690"/>
    <lineage>
        <taxon>Bacteria</taxon>
        <taxon>Pseudomonadati</taxon>
        <taxon>Pseudomonadota</taxon>
        <taxon>Alphaproteobacteria</taxon>
        <taxon>Sphingomonadales</taxon>
        <taxon>Sphingomonadaceae</taxon>
        <taxon>Sphingobium</taxon>
    </lineage>
</organism>
<dbReference type="InterPro" id="IPR027417">
    <property type="entry name" value="P-loop_NTPase"/>
</dbReference>
<dbReference type="GO" id="GO:0006302">
    <property type="term" value="P:double-strand break repair"/>
    <property type="evidence" value="ECO:0007669"/>
    <property type="project" value="TreeGrafter"/>
</dbReference>
<feature type="domain" description="Endonuclease GajA/Old nuclease/RecF-like AAA" evidence="1">
    <location>
        <begin position="1"/>
        <end position="45"/>
    </location>
</feature>
<comment type="caution">
    <text evidence="2">The sequence shown here is derived from an EMBL/GenBank/DDBJ whole genome shotgun (WGS) entry which is preliminary data.</text>
</comment>
<dbReference type="AlphaFoldDB" id="A0A177JMP5"/>
<reference evidence="2 3" key="1">
    <citation type="submission" date="2016-02" db="EMBL/GenBank/DDBJ databases">
        <authorList>
            <person name="Wen L."/>
            <person name="He K."/>
            <person name="Yang H."/>
        </authorList>
    </citation>
    <scope>NUCLEOTIDE SEQUENCE [LARGE SCALE GENOMIC DNA]</scope>
    <source>
        <strain evidence="2 3">CD09_2</strain>
    </source>
</reference>
<dbReference type="Pfam" id="PF13175">
    <property type="entry name" value="AAA_15"/>
    <property type="match status" value="1"/>
</dbReference>
<dbReference type="RefSeq" id="WP_063976789.1">
    <property type="nucleotide sequence ID" value="NZ_LSTR01000046.1"/>
</dbReference>